<name>A0ABS2NGR6_9BACI</name>
<dbReference type="EMBL" id="JAFBDZ010000003">
    <property type="protein sequence ID" value="MBM7587034.1"/>
    <property type="molecule type" value="Genomic_DNA"/>
</dbReference>
<sequence>MFLKAQRKQLIEQVEELTNSIDRINTFLNRNDIESNFDWEKLLPLIQSLKNRKDSWENYFEEEEIRILKSNIPKMEDDSMVTKQWLAIVNRIQYCLRKKILPESEEGAILAKDIILLSEQTFNGDQE</sequence>
<reference evidence="1 2" key="1">
    <citation type="submission" date="2021-01" db="EMBL/GenBank/DDBJ databases">
        <title>Genomic Encyclopedia of Type Strains, Phase IV (KMG-IV): sequencing the most valuable type-strain genomes for metagenomic binning, comparative biology and taxonomic classification.</title>
        <authorList>
            <person name="Goeker M."/>
        </authorList>
    </citation>
    <scope>NUCLEOTIDE SEQUENCE [LARGE SCALE GENOMIC DNA]</scope>
    <source>
        <strain evidence="1 2">DSM 24834</strain>
    </source>
</reference>
<gene>
    <name evidence="1" type="ORF">JOC86_003586</name>
</gene>
<proteinExistence type="predicted"/>
<accession>A0ABS2NGR6</accession>
<keyword evidence="2" id="KW-1185">Reference proteome</keyword>
<dbReference type="Proteomes" id="UP001646157">
    <property type="component" value="Unassembled WGS sequence"/>
</dbReference>
<protein>
    <submittedName>
        <fullName evidence="1">Regulator of RNase E activity RraB</fullName>
    </submittedName>
</protein>
<evidence type="ECO:0000313" key="2">
    <source>
        <dbReference type="Proteomes" id="UP001646157"/>
    </source>
</evidence>
<dbReference type="RefSeq" id="WP_205174188.1">
    <property type="nucleotide sequence ID" value="NZ_JAFBDZ010000003.1"/>
</dbReference>
<comment type="caution">
    <text evidence="1">The sequence shown here is derived from an EMBL/GenBank/DDBJ whole genome shotgun (WGS) entry which is preliminary data.</text>
</comment>
<organism evidence="1 2">
    <name type="scientific">Rossellomorea pakistanensis</name>
    <dbReference type="NCBI Taxonomy" id="992288"/>
    <lineage>
        <taxon>Bacteria</taxon>
        <taxon>Bacillati</taxon>
        <taxon>Bacillota</taxon>
        <taxon>Bacilli</taxon>
        <taxon>Bacillales</taxon>
        <taxon>Bacillaceae</taxon>
        <taxon>Rossellomorea</taxon>
    </lineage>
</organism>
<evidence type="ECO:0000313" key="1">
    <source>
        <dbReference type="EMBL" id="MBM7587034.1"/>
    </source>
</evidence>